<gene>
    <name evidence="2" type="ORF">C5167_048488</name>
</gene>
<sequence length="117" mass="13032">MAFREKEEHKSCVKCSRSSSIEKWDLPTYSPLIRTWALEYWLVLLSSANQDGYMMHVFLGQLWPHYELTSGALVARHNSTRDGLASVAPNGTPQGPLPSSSYVTQTPVLGNPPLNDV</sequence>
<evidence type="ECO:0000256" key="1">
    <source>
        <dbReference type="SAM" id="MobiDB-lite"/>
    </source>
</evidence>
<protein>
    <submittedName>
        <fullName evidence="2">Uncharacterized protein</fullName>
    </submittedName>
</protein>
<dbReference type="AlphaFoldDB" id="A0A4Y7KLG2"/>
<organism evidence="2 3">
    <name type="scientific">Papaver somniferum</name>
    <name type="common">Opium poppy</name>
    <dbReference type="NCBI Taxonomy" id="3469"/>
    <lineage>
        <taxon>Eukaryota</taxon>
        <taxon>Viridiplantae</taxon>
        <taxon>Streptophyta</taxon>
        <taxon>Embryophyta</taxon>
        <taxon>Tracheophyta</taxon>
        <taxon>Spermatophyta</taxon>
        <taxon>Magnoliopsida</taxon>
        <taxon>Ranunculales</taxon>
        <taxon>Papaveraceae</taxon>
        <taxon>Papaveroideae</taxon>
        <taxon>Papaver</taxon>
    </lineage>
</organism>
<dbReference type="Gramene" id="RZC73011">
    <property type="protein sequence ID" value="RZC73011"/>
    <property type="gene ID" value="C5167_048488"/>
</dbReference>
<feature type="region of interest" description="Disordered" evidence="1">
    <location>
        <begin position="82"/>
        <end position="117"/>
    </location>
</feature>
<proteinExistence type="predicted"/>
<name>A0A4Y7KLG2_PAPSO</name>
<dbReference type="Proteomes" id="UP000316621">
    <property type="component" value="Chromosome 8"/>
</dbReference>
<evidence type="ECO:0000313" key="2">
    <source>
        <dbReference type="EMBL" id="RZC73011.1"/>
    </source>
</evidence>
<feature type="compositionally biased region" description="Polar residues" evidence="1">
    <location>
        <begin position="89"/>
        <end position="108"/>
    </location>
</feature>
<reference evidence="2 3" key="1">
    <citation type="journal article" date="2018" name="Science">
        <title>The opium poppy genome and morphinan production.</title>
        <authorList>
            <person name="Guo L."/>
            <person name="Winzer T."/>
            <person name="Yang X."/>
            <person name="Li Y."/>
            <person name="Ning Z."/>
            <person name="He Z."/>
            <person name="Teodor R."/>
            <person name="Lu Y."/>
            <person name="Bowser T.A."/>
            <person name="Graham I.A."/>
            <person name="Ye K."/>
        </authorList>
    </citation>
    <scope>NUCLEOTIDE SEQUENCE [LARGE SCALE GENOMIC DNA]</scope>
    <source>
        <strain evidence="3">cv. HN1</strain>
        <tissue evidence="2">Leaves</tissue>
    </source>
</reference>
<evidence type="ECO:0000313" key="3">
    <source>
        <dbReference type="Proteomes" id="UP000316621"/>
    </source>
</evidence>
<keyword evidence="3" id="KW-1185">Reference proteome</keyword>
<dbReference type="EMBL" id="CM010722">
    <property type="protein sequence ID" value="RZC73011.1"/>
    <property type="molecule type" value="Genomic_DNA"/>
</dbReference>
<accession>A0A4Y7KLG2</accession>